<feature type="compositionally biased region" description="Polar residues" evidence="1">
    <location>
        <begin position="615"/>
        <end position="624"/>
    </location>
</feature>
<feature type="non-terminal residue" evidence="2">
    <location>
        <position position="1"/>
    </location>
</feature>
<feature type="compositionally biased region" description="Basic and acidic residues" evidence="1">
    <location>
        <begin position="331"/>
        <end position="347"/>
    </location>
</feature>
<dbReference type="EMBL" id="GFAC01005700">
    <property type="protein sequence ID" value="JAT93488.1"/>
    <property type="molecule type" value="mRNA"/>
</dbReference>
<feature type="compositionally biased region" description="Basic residues" evidence="1">
    <location>
        <begin position="444"/>
        <end position="454"/>
    </location>
</feature>
<dbReference type="AlphaFoldDB" id="A0A1E1X2N3"/>
<feature type="region of interest" description="Disordered" evidence="1">
    <location>
        <begin position="186"/>
        <end position="575"/>
    </location>
</feature>
<evidence type="ECO:0000256" key="1">
    <source>
        <dbReference type="SAM" id="MobiDB-lite"/>
    </source>
</evidence>
<feature type="compositionally biased region" description="Low complexity" evidence="1">
    <location>
        <begin position="455"/>
        <end position="467"/>
    </location>
</feature>
<keyword evidence="2" id="KW-0648">Protein biosynthesis</keyword>
<feature type="compositionally biased region" description="Polar residues" evidence="1">
    <location>
        <begin position="33"/>
        <end position="46"/>
    </location>
</feature>
<feature type="compositionally biased region" description="Polar residues" evidence="1">
    <location>
        <begin position="62"/>
        <end position="71"/>
    </location>
</feature>
<feature type="region of interest" description="Disordered" evidence="1">
    <location>
        <begin position="33"/>
        <end position="93"/>
    </location>
</feature>
<organism evidence="2">
    <name type="scientific">Amblyomma aureolatum</name>
    <dbReference type="NCBI Taxonomy" id="187763"/>
    <lineage>
        <taxon>Eukaryota</taxon>
        <taxon>Metazoa</taxon>
        <taxon>Ecdysozoa</taxon>
        <taxon>Arthropoda</taxon>
        <taxon>Chelicerata</taxon>
        <taxon>Arachnida</taxon>
        <taxon>Acari</taxon>
        <taxon>Parasitiformes</taxon>
        <taxon>Ixodida</taxon>
        <taxon>Ixodoidea</taxon>
        <taxon>Ixodidae</taxon>
        <taxon>Amblyomminae</taxon>
        <taxon>Amblyomma</taxon>
    </lineage>
</organism>
<accession>A0A1E1X2N3</accession>
<feature type="compositionally biased region" description="Basic and acidic residues" evidence="1">
    <location>
        <begin position="625"/>
        <end position="636"/>
    </location>
</feature>
<keyword evidence="2" id="KW-0396">Initiation factor</keyword>
<name>A0A1E1X2N3_9ACAR</name>
<protein>
    <submittedName>
        <fullName evidence="2">Putative translation initiation factor 5b eif-5b</fullName>
    </submittedName>
</protein>
<feature type="compositionally biased region" description="Basic and acidic residues" evidence="1">
    <location>
        <begin position="244"/>
        <end position="259"/>
    </location>
</feature>
<evidence type="ECO:0000313" key="2">
    <source>
        <dbReference type="EMBL" id="JAT93488.1"/>
    </source>
</evidence>
<feature type="region of interest" description="Disordered" evidence="1">
    <location>
        <begin position="615"/>
        <end position="648"/>
    </location>
</feature>
<feature type="compositionally biased region" description="Basic and acidic residues" evidence="1">
    <location>
        <begin position="426"/>
        <end position="441"/>
    </location>
</feature>
<sequence>LYKTAKQLLDSRDKEIVSLQRRLDNLVFKRNLGSQNSPHAVTSARNLQHWSQRQSHSSWNSPGTPTAQSPHVPSAQKYSHCPGPVAPTKPKVDMSGDLQRLYEYNSVRPKHRTEYSQVPKLVIASKKKEDTTKVPVTPTKSAAQRKAKRLIKNSIRKIGGSPAKLPMKAEVKRKLGLSPLKRRRISQRAQFSSALYQERRGATSQSSPKDWPAEPHSMESRTPPFRHKSVAERPLVPHGGWSPEPHHDCYTTPPREKRIAKGPHTPPENQSVELSAKHFRTPPLARRVARGPHTPPENPPELVTKRHGTAPLEGQSASKGPHTPPEPLTSRLEKRVAKGPPEDHSAEVRASQSKQEAGASDQARKVAKGVVEAASGSLKHQDMTARESGPSDKGRPRERLGIKRGRSPSGPARSMRPPPSSLSEEVESRRARSPRELDDFRNPPGKRRRSRSRSYSRSPSPRSYSPRQHPQPQRISVHDRLDFHHARHRIPRNHRPEPRAMRRRSRERFSPPPRRHHRPERPAYSPPRLGRTSRRQPSPGRRPKSPASKDKHARMSALSKQPAKESAKRTSSVAVNVSVTSEQAKEECAMAVHRGQEAPCQSSEVVAGCALETETLTTSSVGDTENTKEPSEKTDRGGPSGGLCKARY</sequence>
<proteinExistence type="evidence at transcript level"/>
<feature type="compositionally biased region" description="Low complexity" evidence="1">
    <location>
        <begin position="48"/>
        <end position="61"/>
    </location>
</feature>
<feature type="compositionally biased region" description="Basic and acidic residues" evidence="1">
    <location>
        <begin position="379"/>
        <end position="401"/>
    </location>
</feature>
<reference evidence="2" key="1">
    <citation type="journal article" date="2017" name="Front. Cell. Infect. Microbiol.">
        <title>The Distinct Transcriptional Response of the Midgut of Amblyomma sculptum and Amblyomma aureolatum Ticks to Rickettsia rickettsii Correlates to Their Differences in Susceptibility to Infection.</title>
        <authorList>
            <person name="Martins L.A."/>
            <person name="Galletti M.F.B.M."/>
            <person name="Ribeiro J.M."/>
            <person name="Fujita A."/>
            <person name="Costa F.B."/>
            <person name="Labruna M.B."/>
            <person name="Daffre S."/>
            <person name="Fogaca A.C."/>
        </authorList>
    </citation>
    <scope>NUCLEOTIDE SEQUENCE</scope>
</reference>
<dbReference type="GO" id="GO:0003743">
    <property type="term" value="F:translation initiation factor activity"/>
    <property type="evidence" value="ECO:0007669"/>
    <property type="project" value="UniProtKB-KW"/>
</dbReference>